<feature type="compositionally biased region" description="Polar residues" evidence="1">
    <location>
        <begin position="822"/>
        <end position="833"/>
    </location>
</feature>
<dbReference type="Pfam" id="PF05186">
    <property type="entry name" value="Dpy-30"/>
    <property type="match status" value="1"/>
</dbReference>
<feature type="compositionally biased region" description="Basic residues" evidence="1">
    <location>
        <begin position="551"/>
        <end position="567"/>
    </location>
</feature>
<feature type="compositionally biased region" description="Basic residues" evidence="1">
    <location>
        <begin position="418"/>
        <end position="428"/>
    </location>
</feature>
<organism evidence="2 3">
    <name type="scientific">Elysia crispata</name>
    <name type="common">lettuce slug</name>
    <dbReference type="NCBI Taxonomy" id="231223"/>
    <lineage>
        <taxon>Eukaryota</taxon>
        <taxon>Metazoa</taxon>
        <taxon>Spiralia</taxon>
        <taxon>Lophotrochozoa</taxon>
        <taxon>Mollusca</taxon>
        <taxon>Gastropoda</taxon>
        <taxon>Heterobranchia</taxon>
        <taxon>Euthyneura</taxon>
        <taxon>Panpulmonata</taxon>
        <taxon>Sacoglossa</taxon>
        <taxon>Placobranchoidea</taxon>
        <taxon>Plakobranchidae</taxon>
        <taxon>Elysia</taxon>
    </lineage>
</organism>
<name>A0AAE1B8W1_9GAST</name>
<feature type="compositionally biased region" description="Basic and acidic residues" evidence="1">
    <location>
        <begin position="217"/>
        <end position="235"/>
    </location>
</feature>
<keyword evidence="3" id="KW-1185">Reference proteome</keyword>
<comment type="caution">
    <text evidence="2">The sequence shown here is derived from an EMBL/GenBank/DDBJ whole genome shotgun (WGS) entry which is preliminary data.</text>
</comment>
<feature type="region of interest" description="Disordered" evidence="1">
    <location>
        <begin position="1091"/>
        <end position="1170"/>
    </location>
</feature>
<proteinExistence type="predicted"/>
<feature type="compositionally biased region" description="Basic and acidic residues" evidence="1">
    <location>
        <begin position="499"/>
        <end position="509"/>
    </location>
</feature>
<feature type="compositionally biased region" description="Basic and acidic residues" evidence="1">
    <location>
        <begin position="707"/>
        <end position="726"/>
    </location>
</feature>
<feature type="region of interest" description="Disordered" evidence="1">
    <location>
        <begin position="158"/>
        <end position="235"/>
    </location>
</feature>
<feature type="region of interest" description="Disordered" evidence="1">
    <location>
        <begin position="316"/>
        <end position="374"/>
    </location>
</feature>
<dbReference type="InterPro" id="IPR007858">
    <property type="entry name" value="Dpy-30_motif"/>
</dbReference>
<feature type="compositionally biased region" description="Polar residues" evidence="1">
    <location>
        <begin position="1135"/>
        <end position="1170"/>
    </location>
</feature>
<feature type="region of interest" description="Disordered" evidence="1">
    <location>
        <begin position="1286"/>
        <end position="1318"/>
    </location>
</feature>
<feature type="region of interest" description="Disordered" evidence="1">
    <location>
        <begin position="491"/>
        <end position="648"/>
    </location>
</feature>
<feature type="region of interest" description="Disordered" evidence="1">
    <location>
        <begin position="693"/>
        <end position="726"/>
    </location>
</feature>
<feature type="compositionally biased region" description="Basic and acidic residues" evidence="1">
    <location>
        <begin position="602"/>
        <end position="628"/>
    </location>
</feature>
<dbReference type="CDD" id="cd22966">
    <property type="entry name" value="DD_DYDC-like"/>
    <property type="match status" value="1"/>
</dbReference>
<feature type="compositionally biased region" description="Acidic residues" evidence="1">
    <location>
        <begin position="190"/>
        <end position="216"/>
    </location>
</feature>
<evidence type="ECO:0000256" key="1">
    <source>
        <dbReference type="SAM" id="MobiDB-lite"/>
    </source>
</evidence>
<dbReference type="Gene3D" id="1.20.890.10">
    <property type="entry name" value="cAMP-dependent protein kinase regulatory subunit, dimerization-anchoring domain"/>
    <property type="match status" value="1"/>
</dbReference>
<feature type="region of interest" description="Disordered" evidence="1">
    <location>
        <begin position="1053"/>
        <end position="1077"/>
    </location>
</feature>
<feature type="compositionally biased region" description="Basic and acidic residues" evidence="1">
    <location>
        <begin position="838"/>
        <end position="895"/>
    </location>
</feature>
<feature type="compositionally biased region" description="Basic and acidic residues" evidence="1">
    <location>
        <begin position="1115"/>
        <end position="1134"/>
    </location>
</feature>
<feature type="compositionally biased region" description="Basic and acidic residues" evidence="1">
    <location>
        <begin position="1066"/>
        <end position="1076"/>
    </location>
</feature>
<reference evidence="2" key="1">
    <citation type="journal article" date="2023" name="G3 (Bethesda)">
        <title>A reference genome for the long-term kleptoplast-retaining sea slug Elysia crispata morphotype clarki.</title>
        <authorList>
            <person name="Eastman K.E."/>
            <person name="Pendleton A.L."/>
            <person name="Shaikh M.A."/>
            <person name="Suttiyut T."/>
            <person name="Ogas R."/>
            <person name="Tomko P."/>
            <person name="Gavelis G."/>
            <person name="Widhalm J.R."/>
            <person name="Wisecaver J.H."/>
        </authorList>
    </citation>
    <scope>NUCLEOTIDE SEQUENCE</scope>
    <source>
        <strain evidence="2">ECLA1</strain>
    </source>
</reference>
<accession>A0AAE1B8W1</accession>
<protein>
    <submittedName>
        <fullName evidence="2">Uncharacterized protein</fullName>
    </submittedName>
</protein>
<feature type="compositionally biased region" description="Basic residues" evidence="1">
    <location>
        <begin position="1295"/>
        <end position="1309"/>
    </location>
</feature>
<dbReference type="InterPro" id="IPR049630">
    <property type="entry name" value="DYDC-like_DD"/>
</dbReference>
<feature type="region of interest" description="Disordered" evidence="1">
    <location>
        <begin position="814"/>
        <end position="909"/>
    </location>
</feature>
<evidence type="ECO:0000313" key="2">
    <source>
        <dbReference type="EMBL" id="KAK3801712.1"/>
    </source>
</evidence>
<gene>
    <name evidence="2" type="ORF">RRG08_033896</name>
</gene>
<dbReference type="Proteomes" id="UP001283361">
    <property type="component" value="Unassembled WGS sequence"/>
</dbReference>
<feature type="region of interest" description="Disordered" evidence="1">
    <location>
        <begin position="413"/>
        <end position="437"/>
    </location>
</feature>
<dbReference type="EMBL" id="JAWDGP010000286">
    <property type="protein sequence ID" value="KAK3801712.1"/>
    <property type="molecule type" value="Genomic_DNA"/>
</dbReference>
<sequence length="1471" mass="167038">MAVTTGLHSDYIKMTVGPILVHCLKEVSEIQPKDPIDYIARWLYNQNNNLLLYHRKIKDIVKYDQAKLQVAAEDKNRKTKIKKLKHSLSDIKKESNSLEVEIEEALWHRQQILKETCIALAAKRNVQLNTYQDDQMRSLEALLASKIKRSAKKHKPVRILLPTLGKTSTSSISRSEEEEEMTSSESETSSFEESEDEDSDESEEEEDEQDSNESDEVERTESQQRADKQMKIKEEQQQIKTLKKALGEGKTLDLKNLLLLKKFLTKTTKGDKKKVRRASSLPSIFSTVSKGGAVEKSNKMDIVKPGHHELKIKHKTLVPQGRMGIRPPKRKKPTILPSTKEVQGESAVPEIASSPPLPRPHSPETDVHSDPNYYLSTDNADSYELFKKSSSFLELMEEEHAEPEKTIPENILLDKTSLHKKKGKRKPRELKTEDARGISEYASEETTSKIFIATSQTSAPDIPEEDFQRSEIEDFSKSDISLTKTEKRQVLGRMKKASAHKDETTRVETVKISQRESSLSSTDEESLEDLEEGMGSEEGEMVEEVDEKMKLRSKKGKTLKKPSRRSILKIVNDELASRHVPEKKSKKMAGKSESRHVKKSREKVYTEETRDVTSEQKDLGAEFIKRDSPVSGESTSISSHTPTIQRSQESLYSDLEELTAAADMEWEDTELRDTVTYEKYERTRIVDSKGEMVERKTDEYPESVIRSSKEKSRESPQIDKAGRLEKKQRQQLVPQFVTWRCTWRQQLVCEHPTLGDMVPRPPLLTRENVDWWENQDFTPEVLFDHEIYTRKNDDEVGGDESTSLRLTLQDFVGPGTSVAGENKTTASFEQQIKQPYEPSKRESKKSDDRKSSSTKIPFEDPAKQIMRDDKKKRLSDKTVPKLKSDDKVKATEKKTGPKTGNTAYKTFTKHADGNNNATVSGLFEEVSTNNGTSEEEERCALKQSKRFSFSDWHSIFLTSNVESAKFVTNAACAEVNQKMYENSSWKSTSLGKQCRNQLRALKKNLISPRIGFFDTVQRKLSYTPYDPTCSLNDYNPCNRTILRHEVGERQAKHTLQEGLFPVGNDIEGRNTMDPRKKQLNQTQSILLKVLSKQERSQESTSRSPSRGPVGTPSVLREEESMGKSNSDERTRESVTKTIASQTRKQENETSIGTEISSSRQKVRMTCSSAIDQTRSSCIKQAITSPSKRPGRSDEALQRRLSQSTRKLNLLEFFDESNTHSSVSESNCSFINHLNRSQWNKIKQYQEASSLNGESKKMPHLTIFPNTDTCPSWKGNTEIVTREPGVSDSNEVLNHRNLKNRNGKKNKSNKHQGDMSTSCKSHYPDYSKFEASERYMSLKQVTSSKLIKTEQTVIFFTSKAPDRIIKTKGKKETEARSELLSKENLTDLNGKAEEPCVATLSWKLNSTYTSKPESSFGLPSEARSASHAELLPSSNVQCLDHSTTDISSTILLSALEYEASDDETDETRMATL</sequence>
<evidence type="ECO:0000313" key="3">
    <source>
        <dbReference type="Proteomes" id="UP001283361"/>
    </source>
</evidence>
<feature type="compositionally biased region" description="Basic and acidic residues" evidence="1">
    <location>
        <begin position="571"/>
        <end position="583"/>
    </location>
</feature>
<feature type="compositionally biased region" description="Polar residues" evidence="1">
    <location>
        <begin position="631"/>
        <end position="648"/>
    </location>
</feature>
<feature type="compositionally biased region" description="Acidic residues" evidence="1">
    <location>
        <begin position="522"/>
        <end position="546"/>
    </location>
</feature>